<comment type="similarity">
    <text evidence="1 7">Belongs to the uracil-DNA glycosylase (UDG) superfamily. UNG family.</text>
</comment>
<keyword evidence="6 7" id="KW-0539">Nucleus</keyword>
<dbReference type="SMART" id="SM00986">
    <property type="entry name" value="UDG"/>
    <property type="match status" value="1"/>
</dbReference>
<gene>
    <name evidence="7" type="primary">UNG1</name>
    <name evidence="9" type="ORF">CANTEDRAFT_107512</name>
</gene>
<keyword evidence="2 7" id="KW-0227">DNA damage</keyword>
<dbReference type="Proteomes" id="UP000000707">
    <property type="component" value="Unassembled WGS sequence"/>
</dbReference>
<name>G3BBN4_CANTC</name>
<sequence length="352" mass="40308">MSNTVDSKRVSETQHPERNVVVKRTKITDFFSVKKKPAPPKDVSSTESKQTIKTVTTTTTLKLKPTQPAETAQQCDSLDEDAFSTKYNFNKKKWIESLSPKYLELLDLEINYLHISWLTFLHKELTKPYFLKLKRFLKAQAHKTVFPPKHQIYSWSHFTPLPQLKCLILGQDPYHNFNQAHGLAFSVLEPTKPPPSLKNIYKGIQNDYPKFEPPNSSQGGGGNLTKWAKRGVLMLNTCLTVEAHKANSHSKQGWETFTQEVINTAINYHQNQENSGFVVMAWGMPAQNTVGQFPNLQKTDNFLVLKTFHPSPFSAAKGFFTAQCFRKCNEWLEQQGKQRIDWALLDSNQIFT</sequence>
<dbReference type="SUPFAM" id="SSF52141">
    <property type="entry name" value="Uracil-DNA glycosylase-like"/>
    <property type="match status" value="1"/>
</dbReference>
<evidence type="ECO:0000256" key="4">
    <source>
        <dbReference type="ARBA" id="ARBA00023128"/>
    </source>
</evidence>
<dbReference type="EC" id="3.2.2.27" evidence="7"/>
<evidence type="ECO:0000256" key="3">
    <source>
        <dbReference type="ARBA" id="ARBA00022801"/>
    </source>
</evidence>
<keyword evidence="10" id="KW-1185">Reference proteome</keyword>
<dbReference type="STRING" id="590646.G3BBN4"/>
<dbReference type="NCBIfam" id="TIGR00628">
    <property type="entry name" value="ung"/>
    <property type="match status" value="1"/>
</dbReference>
<proteinExistence type="inferred from homology"/>
<dbReference type="InterPro" id="IPR005122">
    <property type="entry name" value="Uracil-DNA_glycosylase-like"/>
</dbReference>
<dbReference type="FunFam" id="3.40.470.10:FF:000007">
    <property type="entry name" value="Uracil-DNA glycosylase"/>
    <property type="match status" value="1"/>
</dbReference>
<dbReference type="Gene3D" id="3.40.470.10">
    <property type="entry name" value="Uracil-DNA glycosylase-like domain"/>
    <property type="match status" value="1"/>
</dbReference>
<feature type="domain" description="Uracil-DNA glycosylase-like" evidence="8">
    <location>
        <begin position="157"/>
        <end position="332"/>
    </location>
</feature>
<dbReference type="KEGG" id="cten:18245957"/>
<dbReference type="HOGENOM" id="CLU_032162_2_2_1"/>
<dbReference type="CDD" id="cd10027">
    <property type="entry name" value="UDG-F1-like"/>
    <property type="match status" value="1"/>
</dbReference>
<dbReference type="eggNOG" id="KOG2994">
    <property type="taxonomic scope" value="Eukaryota"/>
</dbReference>
<dbReference type="InterPro" id="IPR036895">
    <property type="entry name" value="Uracil-DNA_glycosylase-like_sf"/>
</dbReference>
<dbReference type="NCBIfam" id="NF003592">
    <property type="entry name" value="PRK05254.1-5"/>
    <property type="match status" value="1"/>
</dbReference>
<dbReference type="GO" id="GO:0004844">
    <property type="term" value="F:uracil DNA N-glycosylase activity"/>
    <property type="evidence" value="ECO:0007669"/>
    <property type="project" value="UniProtKB-UniRule"/>
</dbReference>
<dbReference type="GO" id="GO:0005739">
    <property type="term" value="C:mitochondrion"/>
    <property type="evidence" value="ECO:0007669"/>
    <property type="project" value="UniProtKB-SubCell"/>
</dbReference>
<dbReference type="EMBL" id="GL996527">
    <property type="protein sequence ID" value="EGV61580.1"/>
    <property type="molecule type" value="Genomic_DNA"/>
</dbReference>
<dbReference type="RefSeq" id="XP_006687750.1">
    <property type="nucleotide sequence ID" value="XM_006687687.1"/>
</dbReference>
<dbReference type="InterPro" id="IPR002043">
    <property type="entry name" value="UDG_fam1"/>
</dbReference>
<dbReference type="GeneID" id="18245957"/>
<dbReference type="Pfam" id="PF03167">
    <property type="entry name" value="UDG"/>
    <property type="match status" value="1"/>
</dbReference>
<evidence type="ECO:0000313" key="9">
    <source>
        <dbReference type="EMBL" id="EGV61580.1"/>
    </source>
</evidence>
<reference evidence="9 10" key="1">
    <citation type="journal article" date="2011" name="Proc. Natl. Acad. Sci. U.S.A.">
        <title>Comparative genomics of xylose-fermenting fungi for enhanced biofuel production.</title>
        <authorList>
            <person name="Wohlbach D.J."/>
            <person name="Kuo A."/>
            <person name="Sato T.K."/>
            <person name="Potts K.M."/>
            <person name="Salamov A.A."/>
            <person name="LaButti K.M."/>
            <person name="Sun H."/>
            <person name="Clum A."/>
            <person name="Pangilinan J.L."/>
            <person name="Lindquist E.A."/>
            <person name="Lucas S."/>
            <person name="Lapidus A."/>
            <person name="Jin M."/>
            <person name="Gunawan C."/>
            <person name="Balan V."/>
            <person name="Dale B.E."/>
            <person name="Jeffries T.W."/>
            <person name="Zinkel R."/>
            <person name="Barry K.W."/>
            <person name="Grigoriev I.V."/>
            <person name="Gasch A.P."/>
        </authorList>
    </citation>
    <scope>NUCLEOTIDE SEQUENCE [LARGE SCALE GENOMIC DNA]</scope>
    <source>
        <strain evidence="10">ATCC 10573 / BCRC 21748 / CBS 615 / JCM 9827 / NBRC 10315 / NRRL Y-1498 / VKM Y-70</strain>
    </source>
</reference>
<evidence type="ECO:0000256" key="2">
    <source>
        <dbReference type="ARBA" id="ARBA00022763"/>
    </source>
</evidence>
<dbReference type="GO" id="GO:0097510">
    <property type="term" value="P:base-excision repair, AP site formation via deaminated base removal"/>
    <property type="evidence" value="ECO:0007669"/>
    <property type="project" value="TreeGrafter"/>
</dbReference>
<feature type="active site" description="Proton acceptor" evidence="7">
    <location>
        <position position="172"/>
    </location>
</feature>
<dbReference type="NCBIfam" id="NF003589">
    <property type="entry name" value="PRK05254.1-2"/>
    <property type="match status" value="1"/>
</dbReference>
<dbReference type="HAMAP" id="MF_00148">
    <property type="entry name" value="UDG"/>
    <property type="match status" value="1"/>
</dbReference>
<protein>
    <recommendedName>
        <fullName evidence="7">Uracil-DNA glycosylase</fullName>
        <shortName evidence="7">UDG</shortName>
        <ecNumber evidence="7">3.2.2.27</ecNumber>
    </recommendedName>
</protein>
<evidence type="ECO:0000256" key="1">
    <source>
        <dbReference type="ARBA" id="ARBA00008184"/>
    </source>
</evidence>
<keyword evidence="5 7" id="KW-0234">DNA repair</keyword>
<dbReference type="PANTHER" id="PTHR11264:SF0">
    <property type="entry name" value="URACIL-DNA GLYCOSYLASE"/>
    <property type="match status" value="1"/>
</dbReference>
<dbReference type="NCBIfam" id="NF003588">
    <property type="entry name" value="PRK05254.1-1"/>
    <property type="match status" value="1"/>
</dbReference>
<dbReference type="PANTHER" id="PTHR11264">
    <property type="entry name" value="URACIL-DNA GLYCOSYLASE"/>
    <property type="match status" value="1"/>
</dbReference>
<evidence type="ECO:0000313" key="10">
    <source>
        <dbReference type="Proteomes" id="UP000000707"/>
    </source>
</evidence>
<comment type="catalytic activity">
    <reaction evidence="7">
        <text>Hydrolyzes single-stranded DNA or mismatched double-stranded DNA and polynucleotides, releasing free uracil.</text>
        <dbReference type="EC" id="3.2.2.27"/>
    </reaction>
</comment>
<dbReference type="SMART" id="SM00987">
    <property type="entry name" value="UreE_C"/>
    <property type="match status" value="1"/>
</dbReference>
<dbReference type="GO" id="GO:0005634">
    <property type="term" value="C:nucleus"/>
    <property type="evidence" value="ECO:0007669"/>
    <property type="project" value="UniProtKB-SubCell"/>
</dbReference>
<evidence type="ECO:0000256" key="5">
    <source>
        <dbReference type="ARBA" id="ARBA00023204"/>
    </source>
</evidence>
<organism evidence="10">
    <name type="scientific">Candida tenuis (strain ATCC 10573 / BCRC 21748 / CBS 615 / JCM 9827 / NBRC 10315 / NRRL Y-1498 / VKM Y-70)</name>
    <name type="common">Yeast</name>
    <name type="synonym">Yamadazyma tenuis</name>
    <dbReference type="NCBI Taxonomy" id="590646"/>
    <lineage>
        <taxon>Eukaryota</taxon>
        <taxon>Fungi</taxon>
        <taxon>Dikarya</taxon>
        <taxon>Ascomycota</taxon>
        <taxon>Saccharomycotina</taxon>
        <taxon>Pichiomycetes</taxon>
        <taxon>Debaryomycetaceae</taxon>
        <taxon>Yamadazyma</taxon>
    </lineage>
</organism>
<keyword evidence="3 7" id="KW-0378">Hydrolase</keyword>
<dbReference type="AlphaFoldDB" id="G3BBN4"/>
<accession>G3BBN4</accession>
<evidence type="ECO:0000256" key="7">
    <source>
        <dbReference type="HAMAP-Rule" id="MF_03166"/>
    </source>
</evidence>
<comment type="function">
    <text evidence="7">Excises uracil residues from the DNA which can arise as a result of misincorporation of dUMP residues by DNA polymerase or due to deamination of cytosine.</text>
</comment>
<comment type="subcellular location">
    <subcellularLocation>
        <location evidence="7">Mitochondrion</location>
    </subcellularLocation>
    <subcellularLocation>
        <location evidence="7">Nucleus</location>
    </subcellularLocation>
</comment>
<evidence type="ECO:0000256" key="6">
    <source>
        <dbReference type="ARBA" id="ARBA00023242"/>
    </source>
</evidence>
<keyword evidence="4 7" id="KW-0496">Mitochondrion</keyword>
<dbReference type="OrthoDB" id="10031947at2759"/>
<evidence type="ECO:0000259" key="8">
    <source>
        <dbReference type="SMART" id="SM00986"/>
    </source>
</evidence>